<evidence type="ECO:0000256" key="2">
    <source>
        <dbReference type="PIRSR" id="PIRSR006232-1"/>
    </source>
</evidence>
<dbReference type="InterPro" id="IPR012093">
    <property type="entry name" value="Pirin"/>
</dbReference>
<dbReference type="Pfam" id="PF02678">
    <property type="entry name" value="Pirin"/>
    <property type="match status" value="1"/>
</dbReference>
<dbReference type="GO" id="GO:0046872">
    <property type="term" value="F:metal ion binding"/>
    <property type="evidence" value="ECO:0007669"/>
    <property type="project" value="UniProtKB-KW"/>
</dbReference>
<dbReference type="AlphaFoldDB" id="A0A9D2U9C1"/>
<keyword evidence="2" id="KW-0408">Iron</keyword>
<comment type="similarity">
    <text evidence="1 3">Belongs to the pirin family.</text>
</comment>
<comment type="caution">
    <text evidence="6">The sequence shown here is derived from an EMBL/GenBank/DDBJ whole genome shotgun (WGS) entry which is preliminary data.</text>
</comment>
<evidence type="ECO:0000313" key="7">
    <source>
        <dbReference type="Proteomes" id="UP000823889"/>
    </source>
</evidence>
<feature type="domain" description="Pirin N-terminal" evidence="4">
    <location>
        <begin position="23"/>
        <end position="120"/>
    </location>
</feature>
<feature type="binding site" evidence="2">
    <location>
        <position position="102"/>
    </location>
    <ligand>
        <name>Fe cation</name>
        <dbReference type="ChEBI" id="CHEBI:24875"/>
    </ligand>
</feature>
<feature type="binding site" evidence="2">
    <location>
        <position position="104"/>
    </location>
    <ligand>
        <name>Fe cation</name>
        <dbReference type="ChEBI" id="CHEBI:24875"/>
    </ligand>
</feature>
<dbReference type="InterPro" id="IPR003829">
    <property type="entry name" value="Pirin_N_dom"/>
</dbReference>
<organism evidence="6 7">
    <name type="scientific">Candidatus Paenalcaligenes intestinipullorum</name>
    <dbReference type="NCBI Taxonomy" id="2838718"/>
    <lineage>
        <taxon>Bacteria</taxon>
        <taxon>Pseudomonadati</taxon>
        <taxon>Pseudomonadota</taxon>
        <taxon>Betaproteobacteria</taxon>
        <taxon>Burkholderiales</taxon>
        <taxon>Alcaligenaceae</taxon>
        <taxon>Paenalcaligenes</taxon>
    </lineage>
</organism>
<evidence type="ECO:0000259" key="5">
    <source>
        <dbReference type="Pfam" id="PF05726"/>
    </source>
</evidence>
<evidence type="ECO:0000256" key="1">
    <source>
        <dbReference type="ARBA" id="ARBA00008416"/>
    </source>
</evidence>
<feature type="binding site" evidence="2">
    <location>
        <position position="60"/>
    </location>
    <ligand>
        <name>Fe cation</name>
        <dbReference type="ChEBI" id="CHEBI:24875"/>
    </ligand>
</feature>
<dbReference type="PIRSF" id="PIRSF006232">
    <property type="entry name" value="Pirin"/>
    <property type="match status" value="1"/>
</dbReference>
<dbReference type="PANTHER" id="PTHR13903">
    <property type="entry name" value="PIRIN-RELATED"/>
    <property type="match status" value="1"/>
</dbReference>
<dbReference type="Proteomes" id="UP000823889">
    <property type="component" value="Unassembled WGS sequence"/>
</dbReference>
<dbReference type="Pfam" id="PF05726">
    <property type="entry name" value="Pirin_C"/>
    <property type="match status" value="1"/>
</dbReference>
<feature type="binding site" evidence="2">
    <location>
        <position position="58"/>
    </location>
    <ligand>
        <name>Fe cation</name>
        <dbReference type="ChEBI" id="CHEBI:24875"/>
    </ligand>
</feature>
<sequence>MSRSIEQLLPGIPTVEGNAVKLTRLLAQALQQRLDPFLMLDHFDNDEPNDYVGGFPNHPHRGFETITYLLAGAMQHSDSTGHTGTIQAGDVQWMCAGRGVVHSEMPQQNEGRLAGFQLWLNLPATEKMQTPWYKDLLSDTLPRFETEQGVKGCVIAGECHQTNGAIQRPFTEPLIVDLHLPANSQFTTDLPASHNAFFVVYEGVANVQGEEITPERLAILRNDADDLTLSSNEPTKLLLIAGKPLKEPIARYGPFVMNTPDEIQQAITEYRSGEFGDVAE</sequence>
<proteinExistence type="inferred from homology"/>
<dbReference type="PANTHER" id="PTHR13903:SF8">
    <property type="entry name" value="PIRIN"/>
    <property type="match status" value="1"/>
</dbReference>
<dbReference type="SUPFAM" id="SSF51182">
    <property type="entry name" value="RmlC-like cupins"/>
    <property type="match status" value="1"/>
</dbReference>
<dbReference type="EMBL" id="DWUQ01000111">
    <property type="protein sequence ID" value="HJD44479.1"/>
    <property type="molecule type" value="Genomic_DNA"/>
</dbReference>
<dbReference type="CDD" id="cd02909">
    <property type="entry name" value="cupin_pirin_N"/>
    <property type="match status" value="1"/>
</dbReference>
<dbReference type="InterPro" id="IPR008778">
    <property type="entry name" value="Pirin_C_dom"/>
</dbReference>
<gene>
    <name evidence="6" type="ORF">H9906_05560</name>
</gene>
<feature type="domain" description="Pirin C-terminal" evidence="5">
    <location>
        <begin position="176"/>
        <end position="276"/>
    </location>
</feature>
<accession>A0A9D2U9C1</accession>
<dbReference type="InterPro" id="IPR011051">
    <property type="entry name" value="RmlC_Cupin_sf"/>
</dbReference>
<comment type="cofactor">
    <cofactor evidence="2">
        <name>Fe cation</name>
        <dbReference type="ChEBI" id="CHEBI:24875"/>
    </cofactor>
    <text evidence="2">Binds 1 Fe cation per subunit.</text>
</comment>
<dbReference type="CDD" id="cd02247">
    <property type="entry name" value="cupin_pirin_C"/>
    <property type="match status" value="1"/>
</dbReference>
<evidence type="ECO:0000259" key="4">
    <source>
        <dbReference type="Pfam" id="PF02678"/>
    </source>
</evidence>
<evidence type="ECO:0000256" key="3">
    <source>
        <dbReference type="RuleBase" id="RU003457"/>
    </source>
</evidence>
<reference evidence="6" key="1">
    <citation type="journal article" date="2021" name="PeerJ">
        <title>Extensive microbial diversity within the chicken gut microbiome revealed by metagenomics and culture.</title>
        <authorList>
            <person name="Gilroy R."/>
            <person name="Ravi A."/>
            <person name="Getino M."/>
            <person name="Pursley I."/>
            <person name="Horton D.L."/>
            <person name="Alikhan N.F."/>
            <person name="Baker D."/>
            <person name="Gharbi K."/>
            <person name="Hall N."/>
            <person name="Watson M."/>
            <person name="Adriaenssens E.M."/>
            <person name="Foster-Nyarko E."/>
            <person name="Jarju S."/>
            <person name="Secka A."/>
            <person name="Antonio M."/>
            <person name="Oren A."/>
            <person name="Chaudhuri R.R."/>
            <person name="La Ragione R."/>
            <person name="Hildebrand F."/>
            <person name="Pallen M.J."/>
        </authorList>
    </citation>
    <scope>NUCLEOTIDE SEQUENCE</scope>
    <source>
        <strain evidence="6">9264</strain>
    </source>
</reference>
<reference evidence="6" key="2">
    <citation type="submission" date="2021-04" db="EMBL/GenBank/DDBJ databases">
        <authorList>
            <person name="Gilroy R."/>
        </authorList>
    </citation>
    <scope>NUCLEOTIDE SEQUENCE</scope>
    <source>
        <strain evidence="6">9264</strain>
    </source>
</reference>
<keyword evidence="2" id="KW-0479">Metal-binding</keyword>
<dbReference type="InterPro" id="IPR014710">
    <property type="entry name" value="RmlC-like_jellyroll"/>
</dbReference>
<dbReference type="Gene3D" id="2.60.120.10">
    <property type="entry name" value="Jelly Rolls"/>
    <property type="match status" value="2"/>
</dbReference>
<evidence type="ECO:0000313" key="6">
    <source>
        <dbReference type="EMBL" id="HJD44479.1"/>
    </source>
</evidence>
<name>A0A9D2U9C1_9BURK</name>
<protein>
    <submittedName>
        <fullName evidence="6">Pirin family protein</fullName>
    </submittedName>
</protein>